<dbReference type="Gramene" id="CDO97405">
    <property type="protein sequence ID" value="CDO97405"/>
    <property type="gene ID" value="GSCOC_T00014745001"/>
</dbReference>
<evidence type="ECO:0000313" key="2">
    <source>
        <dbReference type="Proteomes" id="UP000295252"/>
    </source>
</evidence>
<name>A0A068TM45_COFCA</name>
<dbReference type="STRING" id="49390.A0A068TM45"/>
<proteinExistence type="predicted"/>
<protein>
    <submittedName>
        <fullName evidence="1">Uncharacterized protein</fullName>
    </submittedName>
</protein>
<dbReference type="InParanoid" id="A0A068TM45"/>
<organism evidence="1 2">
    <name type="scientific">Coffea canephora</name>
    <name type="common">Robusta coffee</name>
    <dbReference type="NCBI Taxonomy" id="49390"/>
    <lineage>
        <taxon>Eukaryota</taxon>
        <taxon>Viridiplantae</taxon>
        <taxon>Streptophyta</taxon>
        <taxon>Embryophyta</taxon>
        <taxon>Tracheophyta</taxon>
        <taxon>Spermatophyta</taxon>
        <taxon>Magnoliopsida</taxon>
        <taxon>eudicotyledons</taxon>
        <taxon>Gunneridae</taxon>
        <taxon>Pentapetalae</taxon>
        <taxon>asterids</taxon>
        <taxon>lamiids</taxon>
        <taxon>Gentianales</taxon>
        <taxon>Rubiaceae</taxon>
        <taxon>Ixoroideae</taxon>
        <taxon>Gardenieae complex</taxon>
        <taxon>Bertiereae - Coffeeae clade</taxon>
        <taxon>Coffeeae</taxon>
        <taxon>Coffea</taxon>
    </lineage>
</organism>
<dbReference type="Proteomes" id="UP000295252">
    <property type="component" value="Chromosome IV"/>
</dbReference>
<gene>
    <name evidence="1" type="ORF">GSCOC_T00014745001</name>
</gene>
<accession>A0A068TM45</accession>
<dbReference type="AlphaFoldDB" id="A0A068TM45"/>
<dbReference type="PhylomeDB" id="A0A068TM45"/>
<reference evidence="2" key="1">
    <citation type="journal article" date="2014" name="Science">
        <title>The coffee genome provides insight into the convergent evolution of caffeine biosynthesis.</title>
        <authorList>
            <person name="Denoeud F."/>
            <person name="Carretero-Paulet L."/>
            <person name="Dereeper A."/>
            <person name="Droc G."/>
            <person name="Guyot R."/>
            <person name="Pietrella M."/>
            <person name="Zheng C."/>
            <person name="Alberti A."/>
            <person name="Anthony F."/>
            <person name="Aprea G."/>
            <person name="Aury J.M."/>
            <person name="Bento P."/>
            <person name="Bernard M."/>
            <person name="Bocs S."/>
            <person name="Campa C."/>
            <person name="Cenci A."/>
            <person name="Combes M.C."/>
            <person name="Crouzillat D."/>
            <person name="Da Silva C."/>
            <person name="Daddiego L."/>
            <person name="De Bellis F."/>
            <person name="Dussert S."/>
            <person name="Garsmeur O."/>
            <person name="Gayraud T."/>
            <person name="Guignon V."/>
            <person name="Jahn K."/>
            <person name="Jamilloux V."/>
            <person name="Joet T."/>
            <person name="Labadie K."/>
            <person name="Lan T."/>
            <person name="Leclercq J."/>
            <person name="Lepelley M."/>
            <person name="Leroy T."/>
            <person name="Li L.T."/>
            <person name="Librado P."/>
            <person name="Lopez L."/>
            <person name="Munoz A."/>
            <person name="Noel B."/>
            <person name="Pallavicini A."/>
            <person name="Perrotta G."/>
            <person name="Poncet V."/>
            <person name="Pot D."/>
            <person name="Priyono X."/>
            <person name="Rigoreau M."/>
            <person name="Rouard M."/>
            <person name="Rozas J."/>
            <person name="Tranchant-Dubreuil C."/>
            <person name="VanBuren R."/>
            <person name="Zhang Q."/>
            <person name="Andrade A.C."/>
            <person name="Argout X."/>
            <person name="Bertrand B."/>
            <person name="de Kochko A."/>
            <person name="Graziosi G."/>
            <person name="Henry R.J."/>
            <person name="Jayarama X."/>
            <person name="Ming R."/>
            <person name="Nagai C."/>
            <person name="Rounsley S."/>
            <person name="Sankoff D."/>
            <person name="Giuliano G."/>
            <person name="Albert V.A."/>
            <person name="Wincker P."/>
            <person name="Lashermes P."/>
        </authorList>
    </citation>
    <scope>NUCLEOTIDE SEQUENCE [LARGE SCALE GENOMIC DNA]</scope>
    <source>
        <strain evidence="2">cv. DH200-94</strain>
    </source>
</reference>
<dbReference type="EMBL" id="HG739085">
    <property type="protein sequence ID" value="CDO97405.1"/>
    <property type="molecule type" value="Genomic_DNA"/>
</dbReference>
<keyword evidence="2" id="KW-1185">Reference proteome</keyword>
<evidence type="ECO:0000313" key="1">
    <source>
        <dbReference type="EMBL" id="CDO97405.1"/>
    </source>
</evidence>
<sequence length="70" mass="7611">MEMQLVISFFATAFCTVGMLINHDFAAIAREARELKIPCNAGIKGIFCGNSSSWGPLESLFLSQHCSLVS</sequence>